<keyword evidence="3" id="KW-1185">Reference proteome</keyword>
<dbReference type="OMA" id="DKYPIYM"/>
<dbReference type="Proteomes" id="UP000245119">
    <property type="component" value="Linkage Group LG4"/>
</dbReference>
<organism evidence="2 3">
    <name type="scientific">Pomacea canaliculata</name>
    <name type="common">Golden apple snail</name>
    <dbReference type="NCBI Taxonomy" id="400727"/>
    <lineage>
        <taxon>Eukaryota</taxon>
        <taxon>Metazoa</taxon>
        <taxon>Spiralia</taxon>
        <taxon>Lophotrochozoa</taxon>
        <taxon>Mollusca</taxon>
        <taxon>Gastropoda</taxon>
        <taxon>Caenogastropoda</taxon>
        <taxon>Architaenioglossa</taxon>
        <taxon>Ampullarioidea</taxon>
        <taxon>Ampullariidae</taxon>
        <taxon>Pomacea</taxon>
    </lineage>
</organism>
<evidence type="ECO:0000259" key="1">
    <source>
        <dbReference type="Pfam" id="PF03417"/>
    </source>
</evidence>
<dbReference type="OrthoDB" id="189997at2759"/>
<dbReference type="InterPro" id="IPR047794">
    <property type="entry name" value="C45_proenzyme-like"/>
</dbReference>
<dbReference type="Gene3D" id="1.10.10.2120">
    <property type="match status" value="1"/>
</dbReference>
<comment type="caution">
    <text evidence="2">The sequence shown here is derived from an EMBL/GenBank/DDBJ whole genome shotgun (WGS) entry which is preliminary data.</text>
</comment>
<name>A0A2T7PGS6_POMCA</name>
<dbReference type="PANTHER" id="PTHR34180">
    <property type="entry name" value="PEPTIDASE C45"/>
    <property type="match status" value="1"/>
</dbReference>
<dbReference type="Pfam" id="PF03417">
    <property type="entry name" value="AAT"/>
    <property type="match status" value="1"/>
</dbReference>
<proteinExistence type="predicted"/>
<protein>
    <recommendedName>
        <fullName evidence="1">Peptidase C45 hydrolase domain-containing protein</fullName>
    </recommendedName>
</protein>
<gene>
    <name evidence="2" type="ORF">C0Q70_08079</name>
</gene>
<dbReference type="InterPro" id="IPR047801">
    <property type="entry name" value="Peptidase_C45"/>
</dbReference>
<dbReference type="EMBL" id="PZQS01000004">
    <property type="protein sequence ID" value="PVD32635.1"/>
    <property type="molecule type" value="Genomic_DNA"/>
</dbReference>
<dbReference type="Gene3D" id="3.60.60.10">
    <property type="entry name" value="Penicillin V Acylase, Chain A"/>
    <property type="match status" value="1"/>
</dbReference>
<dbReference type="STRING" id="400727.A0A2T7PGS6"/>
<evidence type="ECO:0000313" key="3">
    <source>
        <dbReference type="Proteomes" id="UP000245119"/>
    </source>
</evidence>
<dbReference type="InterPro" id="IPR005079">
    <property type="entry name" value="Peptidase_C45_hydrolase"/>
</dbReference>
<sequence length="392" mass="43842">MTDAASLQSPRYPSLQHLYTRGTFYDVGYNVGVTFSRNIHLFKASSQRIQEKLLPFYDSRTGREYFEESLKISQQSFPYYVCEIQGMAEGAGVPFEQMFLLNISPEAYALQSEIESRSQVTESTTIKPSADSCGCTTVLINNMNTKLHIHNEDSDSMVKPFGYLLSADIDEDGVKEQFTAFCYPGILPGRAFGFNMHGLTISVNSLSPLQVLRGSPSHLFLHRAVLGGRDVQDVCRILENGGLGAAYGFCTNLCTADKEMFSIELAPGQPKPHVHVHQVPEQKHCDTSSHYFHFNCYEHLKVAEKQSALPSSTHRAKRVLEFPAPTNLQEALVIMSDAHNYKWPIFRSQGTPGLSETVATAVFDVAQRFVQVYQDKPSEPGNAPIYTLPMYR</sequence>
<evidence type="ECO:0000313" key="2">
    <source>
        <dbReference type="EMBL" id="PVD32635.1"/>
    </source>
</evidence>
<feature type="domain" description="Peptidase C45 hydrolase" evidence="1">
    <location>
        <begin position="141"/>
        <end position="378"/>
    </location>
</feature>
<reference evidence="2 3" key="1">
    <citation type="submission" date="2018-04" db="EMBL/GenBank/DDBJ databases">
        <title>The genome of golden apple snail Pomacea canaliculata provides insight into stress tolerance and invasive adaptation.</title>
        <authorList>
            <person name="Liu C."/>
            <person name="Liu B."/>
            <person name="Ren Y."/>
            <person name="Zhang Y."/>
            <person name="Wang H."/>
            <person name="Li S."/>
            <person name="Jiang F."/>
            <person name="Yin L."/>
            <person name="Zhang G."/>
            <person name="Qian W."/>
            <person name="Fan W."/>
        </authorList>
    </citation>
    <scope>NUCLEOTIDE SEQUENCE [LARGE SCALE GENOMIC DNA]</scope>
    <source>
        <strain evidence="2">SZHN2017</strain>
        <tissue evidence="2">Muscle</tissue>
    </source>
</reference>
<dbReference type="PANTHER" id="PTHR34180:SF1">
    <property type="entry name" value="BETA-ALANYL-DOPAMINE_CARCININE HYDROLASE"/>
    <property type="match status" value="1"/>
</dbReference>
<dbReference type="NCBIfam" id="NF040521">
    <property type="entry name" value="C45_proenzyme"/>
    <property type="match status" value="1"/>
</dbReference>
<dbReference type="AlphaFoldDB" id="A0A2T7PGS6"/>
<accession>A0A2T7PGS6</accession>